<evidence type="ECO:0000256" key="12">
    <source>
        <dbReference type="ARBA" id="ARBA00022932"/>
    </source>
</evidence>
<keyword evidence="12 17" id="KW-0239">DNA-directed DNA polymerase</keyword>
<dbReference type="PANTHER" id="PTHR10133:SF27">
    <property type="entry name" value="DNA POLYMERASE NU"/>
    <property type="match status" value="1"/>
</dbReference>
<dbReference type="GO" id="GO:0006261">
    <property type="term" value="P:DNA-templated DNA replication"/>
    <property type="evidence" value="ECO:0007669"/>
    <property type="project" value="UniProtKB-UniRule"/>
</dbReference>
<dbReference type="InterPro" id="IPR012337">
    <property type="entry name" value="RNaseH-like_sf"/>
</dbReference>
<evidence type="ECO:0000256" key="18">
    <source>
        <dbReference type="SAM" id="MobiDB-lite"/>
    </source>
</evidence>
<dbReference type="GO" id="GO:0006302">
    <property type="term" value="P:double-strand break repair"/>
    <property type="evidence" value="ECO:0007669"/>
    <property type="project" value="TreeGrafter"/>
</dbReference>
<evidence type="ECO:0000256" key="1">
    <source>
        <dbReference type="ARBA" id="ARBA00007705"/>
    </source>
</evidence>
<comment type="similarity">
    <text evidence="1 17">Belongs to the DNA polymerase type-A family.</text>
</comment>
<dbReference type="NCBIfam" id="NF004397">
    <property type="entry name" value="PRK05755.1"/>
    <property type="match status" value="1"/>
</dbReference>
<evidence type="ECO:0000313" key="23">
    <source>
        <dbReference type="Proteomes" id="UP000253727"/>
    </source>
</evidence>
<dbReference type="PRINTS" id="PR00868">
    <property type="entry name" value="DNAPOLI"/>
</dbReference>
<dbReference type="FunFam" id="1.20.1060.10:FF:000001">
    <property type="entry name" value="DNA polymerase I"/>
    <property type="match status" value="1"/>
</dbReference>
<dbReference type="Gene3D" id="3.40.50.1010">
    <property type="entry name" value="5'-nuclease"/>
    <property type="match status" value="1"/>
</dbReference>
<dbReference type="SUPFAM" id="SSF88723">
    <property type="entry name" value="PIN domain-like"/>
    <property type="match status" value="1"/>
</dbReference>
<name>A0A369Q7T3_9SPHN</name>
<dbReference type="SUPFAM" id="SSF47807">
    <property type="entry name" value="5' to 3' exonuclease, C-terminal subdomain"/>
    <property type="match status" value="1"/>
</dbReference>
<dbReference type="InterPro" id="IPR002421">
    <property type="entry name" value="5-3_exonuclease"/>
</dbReference>
<dbReference type="Pfam" id="PF02739">
    <property type="entry name" value="5_3_exonuc_N"/>
    <property type="match status" value="1"/>
</dbReference>
<dbReference type="EMBL" id="QBKA01000002">
    <property type="protein sequence ID" value="RDC60943.1"/>
    <property type="molecule type" value="Genomic_DNA"/>
</dbReference>
<dbReference type="Gene3D" id="1.20.1060.10">
    <property type="entry name" value="Taq DNA Polymerase, Chain T, domain 4"/>
    <property type="match status" value="1"/>
</dbReference>
<dbReference type="SMART" id="SM00474">
    <property type="entry name" value="35EXOc"/>
    <property type="match status" value="1"/>
</dbReference>
<dbReference type="InterPro" id="IPR002298">
    <property type="entry name" value="DNA_polymerase_A"/>
</dbReference>
<dbReference type="InterPro" id="IPR018320">
    <property type="entry name" value="DNA_polymerase_1"/>
</dbReference>
<accession>A0A369Q7T3</accession>
<feature type="domain" description="5'-3' exonuclease" evidence="20">
    <location>
        <begin position="5"/>
        <end position="270"/>
    </location>
</feature>
<evidence type="ECO:0000256" key="7">
    <source>
        <dbReference type="ARBA" id="ARBA00022705"/>
    </source>
</evidence>
<dbReference type="InterPro" id="IPR036279">
    <property type="entry name" value="5-3_exonuclease_C_sf"/>
</dbReference>
<reference evidence="22 23" key="1">
    <citation type="submission" date="2018-04" db="EMBL/GenBank/DDBJ databases">
        <title>Altererythrobacter sp. HME9302 genome sequencing and assembly.</title>
        <authorList>
            <person name="Kang H."/>
            <person name="Kim H."/>
            <person name="Joh K."/>
        </authorList>
    </citation>
    <scope>NUCLEOTIDE SEQUENCE [LARGE SCALE GENOMIC DNA]</scope>
    <source>
        <strain evidence="22 23">HME9302</strain>
    </source>
</reference>
<keyword evidence="14 17" id="KW-0234">DNA repair</keyword>
<dbReference type="FunFam" id="1.10.150.20:FF:000003">
    <property type="entry name" value="DNA polymerase I"/>
    <property type="match status" value="1"/>
</dbReference>
<evidence type="ECO:0000256" key="15">
    <source>
        <dbReference type="ARBA" id="ARBA00049244"/>
    </source>
</evidence>
<dbReference type="InterPro" id="IPR020046">
    <property type="entry name" value="5-3_exonucl_a-hlix_arch_N"/>
</dbReference>
<dbReference type="Gene3D" id="3.30.420.10">
    <property type="entry name" value="Ribonuclease H-like superfamily/Ribonuclease H"/>
    <property type="match status" value="1"/>
</dbReference>
<evidence type="ECO:0000259" key="19">
    <source>
        <dbReference type="SMART" id="SM00474"/>
    </source>
</evidence>
<dbReference type="SMART" id="SM00279">
    <property type="entry name" value="HhH2"/>
    <property type="match status" value="1"/>
</dbReference>
<comment type="catalytic activity">
    <reaction evidence="15 17">
        <text>DNA(n) + a 2'-deoxyribonucleoside 5'-triphosphate = DNA(n+1) + diphosphate</text>
        <dbReference type="Rhea" id="RHEA:22508"/>
        <dbReference type="Rhea" id="RHEA-COMP:17339"/>
        <dbReference type="Rhea" id="RHEA-COMP:17340"/>
        <dbReference type="ChEBI" id="CHEBI:33019"/>
        <dbReference type="ChEBI" id="CHEBI:61560"/>
        <dbReference type="ChEBI" id="CHEBI:173112"/>
        <dbReference type="EC" id="2.7.7.7"/>
    </reaction>
</comment>
<dbReference type="OrthoDB" id="9806424at2"/>
<dbReference type="EC" id="2.7.7.7" evidence="3 16"/>
<dbReference type="GO" id="GO:0003887">
    <property type="term" value="F:DNA-directed DNA polymerase activity"/>
    <property type="evidence" value="ECO:0007669"/>
    <property type="project" value="UniProtKB-UniRule"/>
</dbReference>
<evidence type="ECO:0000256" key="3">
    <source>
        <dbReference type="ARBA" id="ARBA00012417"/>
    </source>
</evidence>
<dbReference type="InterPro" id="IPR008918">
    <property type="entry name" value="HhH2"/>
</dbReference>
<gene>
    <name evidence="22" type="primary">dpo1</name>
    <name evidence="17" type="synonym">polA</name>
    <name evidence="22" type="ORF">HME9302_02160</name>
</gene>
<evidence type="ECO:0000256" key="9">
    <source>
        <dbReference type="ARBA" id="ARBA00022763"/>
    </source>
</evidence>
<evidence type="ECO:0000259" key="20">
    <source>
        <dbReference type="SMART" id="SM00475"/>
    </source>
</evidence>
<keyword evidence="11 17" id="KW-0269">Exonuclease</keyword>
<dbReference type="Pfam" id="PF00476">
    <property type="entry name" value="DNA_pol_A"/>
    <property type="match status" value="1"/>
</dbReference>
<dbReference type="RefSeq" id="WP_115366998.1">
    <property type="nucleotide sequence ID" value="NZ_QBKA01000002.1"/>
</dbReference>
<proteinExistence type="inferred from homology"/>
<evidence type="ECO:0000313" key="22">
    <source>
        <dbReference type="EMBL" id="RDC60943.1"/>
    </source>
</evidence>
<evidence type="ECO:0000256" key="5">
    <source>
        <dbReference type="ARBA" id="ARBA00022679"/>
    </source>
</evidence>
<keyword evidence="8" id="KW-0540">Nuclease</keyword>
<feature type="domain" description="3'-5' exonuclease" evidence="19">
    <location>
        <begin position="338"/>
        <end position="534"/>
    </location>
</feature>
<dbReference type="Gene3D" id="1.10.150.20">
    <property type="entry name" value="5' to 3' exonuclease, C-terminal subdomain"/>
    <property type="match status" value="2"/>
</dbReference>
<dbReference type="InterPro" id="IPR043502">
    <property type="entry name" value="DNA/RNA_pol_sf"/>
</dbReference>
<dbReference type="SMART" id="SM00475">
    <property type="entry name" value="53EXOc"/>
    <property type="match status" value="1"/>
</dbReference>
<evidence type="ECO:0000256" key="14">
    <source>
        <dbReference type="ARBA" id="ARBA00023204"/>
    </source>
</evidence>
<feature type="compositionally biased region" description="Basic and acidic residues" evidence="18">
    <location>
        <begin position="310"/>
        <end position="326"/>
    </location>
</feature>
<dbReference type="CDD" id="cd08637">
    <property type="entry name" value="DNA_pol_A_pol_I_C"/>
    <property type="match status" value="1"/>
</dbReference>
<evidence type="ECO:0000256" key="16">
    <source>
        <dbReference type="NCBIfam" id="TIGR00593"/>
    </source>
</evidence>
<dbReference type="InterPro" id="IPR019760">
    <property type="entry name" value="DNA-dir_DNA_pol_A_CS"/>
</dbReference>
<dbReference type="Gene3D" id="3.30.70.370">
    <property type="match status" value="1"/>
</dbReference>
<keyword evidence="5 17" id="KW-0808">Transferase</keyword>
<dbReference type="SMART" id="SM00482">
    <property type="entry name" value="POLAc"/>
    <property type="match status" value="1"/>
</dbReference>
<feature type="domain" description="DNA-directed DNA polymerase family A palm" evidence="21">
    <location>
        <begin position="703"/>
        <end position="906"/>
    </location>
</feature>
<organism evidence="22 23">
    <name type="scientific">Alteripontixanthobacter maritimus</name>
    <dbReference type="NCBI Taxonomy" id="2161824"/>
    <lineage>
        <taxon>Bacteria</taxon>
        <taxon>Pseudomonadati</taxon>
        <taxon>Pseudomonadota</taxon>
        <taxon>Alphaproteobacteria</taxon>
        <taxon>Sphingomonadales</taxon>
        <taxon>Erythrobacteraceae</taxon>
        <taxon>Alteripontixanthobacter</taxon>
    </lineage>
</organism>
<dbReference type="SUPFAM" id="SSF53098">
    <property type="entry name" value="Ribonuclease H-like"/>
    <property type="match status" value="1"/>
</dbReference>
<comment type="function">
    <text evidence="17">In addition to polymerase activity, this DNA polymerase exhibits 3'-5' and 5'-3' exonuclease activity.</text>
</comment>
<evidence type="ECO:0000256" key="6">
    <source>
        <dbReference type="ARBA" id="ARBA00022695"/>
    </source>
</evidence>
<dbReference type="FunFam" id="1.10.150.20:FF:000002">
    <property type="entry name" value="DNA polymerase I"/>
    <property type="match status" value="1"/>
</dbReference>
<dbReference type="Pfam" id="PF01612">
    <property type="entry name" value="DNA_pol_A_exo1"/>
    <property type="match status" value="1"/>
</dbReference>
<keyword evidence="23" id="KW-1185">Reference proteome</keyword>
<dbReference type="InterPro" id="IPR020045">
    <property type="entry name" value="DNA_polI_H3TH"/>
</dbReference>
<evidence type="ECO:0000256" key="10">
    <source>
        <dbReference type="ARBA" id="ARBA00022801"/>
    </source>
</evidence>
<protein>
    <recommendedName>
        <fullName evidence="4 16">DNA polymerase I</fullName>
        <ecNumber evidence="3 16">2.7.7.7</ecNumber>
    </recommendedName>
</protein>
<evidence type="ECO:0000256" key="13">
    <source>
        <dbReference type="ARBA" id="ARBA00023125"/>
    </source>
</evidence>
<dbReference type="Proteomes" id="UP000253727">
    <property type="component" value="Unassembled WGS sequence"/>
</dbReference>
<feature type="region of interest" description="Disordered" evidence="18">
    <location>
        <begin position="293"/>
        <end position="331"/>
    </location>
</feature>
<dbReference type="InterPro" id="IPR029060">
    <property type="entry name" value="PIN-like_dom_sf"/>
</dbReference>
<evidence type="ECO:0000256" key="8">
    <source>
        <dbReference type="ARBA" id="ARBA00022722"/>
    </source>
</evidence>
<dbReference type="InterPro" id="IPR001098">
    <property type="entry name" value="DNA-dir_DNA_pol_A_palm_dom"/>
</dbReference>
<dbReference type="NCBIfam" id="TIGR00593">
    <property type="entry name" value="pola"/>
    <property type="match status" value="1"/>
</dbReference>
<dbReference type="GO" id="GO:0008408">
    <property type="term" value="F:3'-5' exonuclease activity"/>
    <property type="evidence" value="ECO:0007669"/>
    <property type="project" value="UniProtKB-UniRule"/>
</dbReference>
<keyword evidence="6 17" id="KW-0548">Nucleotidyltransferase</keyword>
<dbReference type="AlphaFoldDB" id="A0A369Q7T3"/>
<comment type="subunit">
    <text evidence="2">Single-chain monomer with multiple functions.</text>
</comment>
<dbReference type="CDD" id="cd09859">
    <property type="entry name" value="PIN_53EXO"/>
    <property type="match status" value="1"/>
</dbReference>
<dbReference type="PROSITE" id="PS00447">
    <property type="entry name" value="DNA_POLYMERASE_A"/>
    <property type="match status" value="1"/>
</dbReference>
<keyword evidence="10 17" id="KW-0378">Hydrolase</keyword>
<dbReference type="InterPro" id="IPR002562">
    <property type="entry name" value="3'-5'_exonuclease_dom"/>
</dbReference>
<evidence type="ECO:0000256" key="4">
    <source>
        <dbReference type="ARBA" id="ARBA00020311"/>
    </source>
</evidence>
<dbReference type="GO" id="GO:0008409">
    <property type="term" value="F:5'-3' exonuclease activity"/>
    <property type="evidence" value="ECO:0007669"/>
    <property type="project" value="UniProtKB-UniRule"/>
</dbReference>
<keyword evidence="13 17" id="KW-0238">DNA-binding</keyword>
<dbReference type="SUPFAM" id="SSF56672">
    <property type="entry name" value="DNA/RNA polymerases"/>
    <property type="match status" value="1"/>
</dbReference>
<keyword evidence="9 17" id="KW-0227">DNA damage</keyword>
<dbReference type="GO" id="GO:0003677">
    <property type="term" value="F:DNA binding"/>
    <property type="evidence" value="ECO:0007669"/>
    <property type="project" value="UniProtKB-UniRule"/>
</dbReference>
<dbReference type="PANTHER" id="PTHR10133">
    <property type="entry name" value="DNA POLYMERASE I"/>
    <property type="match status" value="1"/>
</dbReference>
<dbReference type="CDD" id="cd09898">
    <property type="entry name" value="H3TH_53EXO"/>
    <property type="match status" value="1"/>
</dbReference>
<dbReference type="Pfam" id="PF01367">
    <property type="entry name" value="5_3_exonuc"/>
    <property type="match status" value="1"/>
</dbReference>
<evidence type="ECO:0000256" key="17">
    <source>
        <dbReference type="RuleBase" id="RU004460"/>
    </source>
</evidence>
<dbReference type="InterPro" id="IPR036397">
    <property type="entry name" value="RNaseH_sf"/>
</dbReference>
<keyword evidence="7 17" id="KW-0235">DNA replication</keyword>
<evidence type="ECO:0000259" key="21">
    <source>
        <dbReference type="SMART" id="SM00482"/>
    </source>
</evidence>
<sequence>MAETQHLYLVDGSAYIFRAYHRLPPLTDPEGTPVGAVYGYTTMLWKLADDLDAADGPTHMAVILDKDSTSFRNDIYPEYKANRPEPPEDLRPQFPLIRDATRAFSLPCIEEGGLEADDLIASYARAAQREGWNVTIVSSDKDLMQVVGTDTKSGGTIDMLDTMKNARIGPAEVEEKFGVPPHLVGDVLALMGDSVDNIPGIYGVGPKTASKLIAEHGDLTAALDSAPDMKKSKLKERLLEGREDAEMSRVLVTLKEDADLPMPIADMKLDGVPPEPLAEFLKKHGFSSLLRRLDAGRGSPDRPNQLNPTKAERKGADAASEGDRQPLPDMPAIDRNAYECVQTMERLNHWIERAFALREVAVDTETSALDAISADLVGVSLALGPNEACYIPLAHGGTDLLSEKPQQIDPAAALAALKPLLESDAVVKIGQNIKYDLNILARNGIAVAPIEDTMILSFALDAGRSLDGIGGGHGMDELAQRHLGHTCMTFKEVCGTGKKQIGFGEVALDVATKYAAEDADVTWRLYKHLKPRLPIEGGTRVYERVDRPLIPVVAGMERHGIQVDRANLAKLSEEFAKEMARLESAIHETAGQEFAIGSPKQLGEILFDTMGYKGGRKGKSGQYSTDQTTLEKLEAQGAPIARQVLEWRQLSKLKSTYTDALQAAINPRTGRVHTSYSLVGAQTGRLSSTDPNLQNIPIRTEIGRQIRDAFVADDGNVLLAADYSQIELRLAAHMADVGPLKEAFAEGEDIHARTAREMFGEVTRDTRAQAKTINFAILYGISRWGLAGRLGVEADEAQEMIDTYFKRFPGIQRYILETTESVKQRGYSETLFGRKTWFPRINSKNPSERQGSERAAINAPIQGTSADIIKRAMARMNPALAAAGLPDVRMLLQVHDELVFELPESDVEDASPIIERIMADAARPSVELSVPLGIEIGTGKSWGAAH</sequence>
<comment type="caution">
    <text evidence="22">The sequence shown here is derived from an EMBL/GenBank/DDBJ whole genome shotgun (WGS) entry which is preliminary data.</text>
</comment>
<evidence type="ECO:0000256" key="2">
    <source>
        <dbReference type="ARBA" id="ARBA00011541"/>
    </source>
</evidence>
<evidence type="ECO:0000256" key="11">
    <source>
        <dbReference type="ARBA" id="ARBA00022839"/>
    </source>
</evidence>
<dbReference type="CDD" id="cd06139">
    <property type="entry name" value="DNA_polA_I_Ecoli_like_exo"/>
    <property type="match status" value="1"/>
</dbReference>